<gene>
    <name evidence="1" type="ORF">DEJ46_05710</name>
</gene>
<dbReference type="InterPro" id="IPR045428">
    <property type="entry name" value="EACC1"/>
</dbReference>
<dbReference type="EMBL" id="CP029194">
    <property type="protein sequence ID" value="QES24440.1"/>
    <property type="molecule type" value="Genomic_DNA"/>
</dbReference>
<evidence type="ECO:0000313" key="1">
    <source>
        <dbReference type="EMBL" id="QES24440.1"/>
    </source>
</evidence>
<evidence type="ECO:0000313" key="2">
    <source>
        <dbReference type="Proteomes" id="UP000324106"/>
    </source>
</evidence>
<dbReference type="Pfam" id="PF19953">
    <property type="entry name" value="EACC1"/>
    <property type="match status" value="1"/>
</dbReference>
<reference evidence="1 2" key="1">
    <citation type="submission" date="2018-05" db="EMBL/GenBank/DDBJ databases">
        <title>Streptomyces venezuelae.</title>
        <authorList>
            <person name="Kim W."/>
            <person name="Lee N."/>
            <person name="Cho B.-K."/>
        </authorList>
    </citation>
    <scope>NUCLEOTIDE SEQUENCE [LARGE SCALE GENOMIC DNA]</scope>
    <source>
        <strain evidence="1 2">ATCC 15068</strain>
    </source>
</reference>
<dbReference type="Proteomes" id="UP000324106">
    <property type="component" value="Chromosome"/>
</dbReference>
<dbReference type="OrthoDB" id="4318860at2"/>
<accession>A0A5P2B387</accession>
<proteinExistence type="predicted"/>
<protein>
    <submittedName>
        <fullName evidence="1">Uncharacterized protein</fullName>
    </submittedName>
</protein>
<organism evidence="1 2">
    <name type="scientific">Streptomyces venezuelae</name>
    <dbReference type="NCBI Taxonomy" id="54571"/>
    <lineage>
        <taxon>Bacteria</taxon>
        <taxon>Bacillati</taxon>
        <taxon>Actinomycetota</taxon>
        <taxon>Actinomycetes</taxon>
        <taxon>Kitasatosporales</taxon>
        <taxon>Streptomycetaceae</taxon>
        <taxon>Streptomyces</taxon>
    </lineage>
</organism>
<dbReference type="RefSeq" id="WP_150264460.1">
    <property type="nucleotide sequence ID" value="NZ_CP029194.1"/>
</dbReference>
<dbReference type="AlphaFoldDB" id="A0A5P2B387"/>
<sequence length="125" mass="13407">MTEVQLRIVTDTGAKVPDGLRTFLTRDAELRGVGRARWTSEAPKEGTLGDALDVLTLVVTSTLALPSAIEAVRRWCGSRGTTDGVDIRLGSQRITVTGTEDPAEIRRMADLLKAAFPENTPGDGE</sequence>
<name>A0A5P2B387_STRVZ</name>